<dbReference type="SUPFAM" id="SSF51182">
    <property type="entry name" value="RmlC-like cupins"/>
    <property type="match status" value="1"/>
</dbReference>
<name>A0A399RSZ4_9PROT</name>
<dbReference type="RefSeq" id="WP_119374686.1">
    <property type="nucleotide sequence ID" value="NZ_QWFX01000005.1"/>
</dbReference>
<feature type="signal peptide" evidence="1">
    <location>
        <begin position="1"/>
        <end position="24"/>
    </location>
</feature>
<evidence type="ECO:0000259" key="2">
    <source>
        <dbReference type="Pfam" id="PF07883"/>
    </source>
</evidence>
<organism evidence="3 4">
    <name type="scientific">Henriciella mobilis</name>
    <dbReference type="NCBI Taxonomy" id="2305467"/>
    <lineage>
        <taxon>Bacteria</taxon>
        <taxon>Pseudomonadati</taxon>
        <taxon>Pseudomonadota</taxon>
        <taxon>Alphaproteobacteria</taxon>
        <taxon>Hyphomonadales</taxon>
        <taxon>Hyphomonadaceae</taxon>
        <taxon>Henriciella</taxon>
    </lineage>
</organism>
<dbReference type="PROSITE" id="PS51257">
    <property type="entry name" value="PROKAR_LIPOPROTEIN"/>
    <property type="match status" value="1"/>
</dbReference>
<dbReference type="Pfam" id="PF07883">
    <property type="entry name" value="Cupin_2"/>
    <property type="match status" value="1"/>
</dbReference>
<feature type="domain" description="Cupin type-2" evidence="2">
    <location>
        <begin position="53"/>
        <end position="108"/>
    </location>
</feature>
<sequence length="148" mass="15540">MKNVIVGLGAILAAACATAPSQQAETTPPPGSNEMLRAGISGLDGYELIISDVVIPAGATVPRHYHPGEEFVYVISGSAIHVQQGKPDVELKSGDAFVIEPEAIHAPRGGPDGARAIVFRLHVADQPERILVDEAEAHHHGEGADHQH</sequence>
<evidence type="ECO:0000313" key="4">
    <source>
        <dbReference type="Proteomes" id="UP000266385"/>
    </source>
</evidence>
<keyword evidence="1" id="KW-0732">Signal</keyword>
<gene>
    <name evidence="3" type="ORF">D1223_01765</name>
</gene>
<accession>A0A399RSZ4</accession>
<dbReference type="OrthoDB" id="9793521at2"/>
<dbReference type="InterPro" id="IPR014710">
    <property type="entry name" value="RmlC-like_jellyroll"/>
</dbReference>
<dbReference type="InterPro" id="IPR011051">
    <property type="entry name" value="RmlC_Cupin_sf"/>
</dbReference>
<dbReference type="InterPro" id="IPR013096">
    <property type="entry name" value="Cupin_2"/>
</dbReference>
<evidence type="ECO:0000313" key="3">
    <source>
        <dbReference type="EMBL" id="RIJ32605.1"/>
    </source>
</evidence>
<evidence type="ECO:0000256" key="1">
    <source>
        <dbReference type="SAM" id="SignalP"/>
    </source>
</evidence>
<dbReference type="PANTHER" id="PTHR38599">
    <property type="entry name" value="CUPIN DOMAIN PROTEIN (AFU_ORTHOLOGUE AFUA_3G13620)"/>
    <property type="match status" value="1"/>
</dbReference>
<protein>
    <submittedName>
        <fullName evidence="3">Cupin domain-containing protein</fullName>
    </submittedName>
</protein>
<proteinExistence type="predicted"/>
<keyword evidence="4" id="KW-1185">Reference proteome</keyword>
<dbReference type="EMBL" id="QWFX01000005">
    <property type="protein sequence ID" value="RIJ32605.1"/>
    <property type="molecule type" value="Genomic_DNA"/>
</dbReference>
<dbReference type="Proteomes" id="UP000266385">
    <property type="component" value="Unassembled WGS sequence"/>
</dbReference>
<comment type="caution">
    <text evidence="3">The sequence shown here is derived from an EMBL/GenBank/DDBJ whole genome shotgun (WGS) entry which is preliminary data.</text>
</comment>
<feature type="chain" id="PRO_5017181605" evidence="1">
    <location>
        <begin position="25"/>
        <end position="148"/>
    </location>
</feature>
<dbReference type="Gene3D" id="2.60.120.10">
    <property type="entry name" value="Jelly Rolls"/>
    <property type="match status" value="1"/>
</dbReference>
<reference evidence="3 4" key="1">
    <citation type="submission" date="2018-08" db="EMBL/GenBank/DDBJ databases">
        <title>Henriciella mobilis sp. nov., isolated from seawater.</title>
        <authorList>
            <person name="Cheng H."/>
            <person name="Wu Y.-H."/>
            <person name="Xu X.-W."/>
            <person name="Guo L.-L."/>
        </authorList>
    </citation>
    <scope>NUCLEOTIDE SEQUENCE [LARGE SCALE GENOMIC DNA]</scope>
    <source>
        <strain evidence="3 4">JN25</strain>
    </source>
</reference>
<dbReference type="PANTHER" id="PTHR38599:SF1">
    <property type="entry name" value="CUPIN DOMAIN PROTEIN (AFU_ORTHOLOGUE AFUA_3G13620)"/>
    <property type="match status" value="1"/>
</dbReference>
<dbReference type="AlphaFoldDB" id="A0A399RSZ4"/>